<dbReference type="GO" id="GO:0005886">
    <property type="term" value="C:plasma membrane"/>
    <property type="evidence" value="ECO:0007669"/>
    <property type="project" value="TreeGrafter"/>
</dbReference>
<gene>
    <name evidence="6" type="ORF">SAMN06296416_1011002</name>
</gene>
<name>A0A286D068_9GAMM</name>
<keyword evidence="1" id="KW-0488">Methylation</keyword>
<organism evidence="6 7">
    <name type="scientific">Pseudoxanthomonas wuyuanensis</name>
    <dbReference type="NCBI Taxonomy" id="1073196"/>
    <lineage>
        <taxon>Bacteria</taxon>
        <taxon>Pseudomonadati</taxon>
        <taxon>Pseudomonadota</taxon>
        <taxon>Gammaproteobacteria</taxon>
        <taxon>Lysobacterales</taxon>
        <taxon>Lysobacteraceae</taxon>
        <taxon>Pseudoxanthomonas</taxon>
    </lineage>
</organism>
<dbReference type="CDD" id="cd06225">
    <property type="entry name" value="HAMP"/>
    <property type="match status" value="1"/>
</dbReference>
<feature type="non-terminal residue" evidence="6">
    <location>
        <position position="447"/>
    </location>
</feature>
<comment type="similarity">
    <text evidence="2">Belongs to the methyl-accepting chemotaxis (MCP) protein family.</text>
</comment>
<evidence type="ECO:0000256" key="4">
    <source>
        <dbReference type="SAM" id="Phobius"/>
    </source>
</evidence>
<dbReference type="Pfam" id="PF12729">
    <property type="entry name" value="4HB_MCP_1"/>
    <property type="match status" value="1"/>
</dbReference>
<accession>A0A286D068</accession>
<evidence type="ECO:0000313" key="7">
    <source>
        <dbReference type="Proteomes" id="UP000219374"/>
    </source>
</evidence>
<evidence type="ECO:0000259" key="5">
    <source>
        <dbReference type="PROSITE" id="PS50885"/>
    </source>
</evidence>
<dbReference type="PANTHER" id="PTHR43531">
    <property type="entry name" value="PROTEIN ICFG"/>
    <property type="match status" value="1"/>
</dbReference>
<feature type="domain" description="HAMP" evidence="5">
    <location>
        <begin position="214"/>
        <end position="266"/>
    </location>
</feature>
<reference evidence="6 7" key="1">
    <citation type="submission" date="2017-09" db="EMBL/GenBank/DDBJ databases">
        <authorList>
            <person name="Ehlers B."/>
            <person name="Leendertz F.H."/>
        </authorList>
    </citation>
    <scope>NUCLEOTIDE SEQUENCE [LARGE SCALE GENOMIC DNA]</scope>
    <source>
        <strain evidence="6 7">CGMCC 1.10978</strain>
    </source>
</reference>
<dbReference type="GO" id="GO:0006935">
    <property type="term" value="P:chemotaxis"/>
    <property type="evidence" value="ECO:0007669"/>
    <property type="project" value="TreeGrafter"/>
</dbReference>
<dbReference type="Proteomes" id="UP000219374">
    <property type="component" value="Unassembled WGS sequence"/>
</dbReference>
<dbReference type="AlphaFoldDB" id="A0A286D068"/>
<keyword evidence="3" id="KW-0175">Coiled coil</keyword>
<evidence type="ECO:0000256" key="1">
    <source>
        <dbReference type="ARBA" id="ARBA00022481"/>
    </source>
</evidence>
<feature type="coiled-coil region" evidence="3">
    <location>
        <begin position="83"/>
        <end position="110"/>
    </location>
</feature>
<dbReference type="FunFam" id="1.20.120.1530:FF:000005">
    <property type="entry name" value="Methyl-accepting chemotaxis protein"/>
    <property type="match status" value="1"/>
</dbReference>
<protein>
    <submittedName>
        <fullName evidence="6">Sensor domain CHASE3-containing protein</fullName>
    </submittedName>
</protein>
<dbReference type="SMART" id="SM00304">
    <property type="entry name" value="HAMP"/>
    <property type="match status" value="2"/>
</dbReference>
<keyword evidence="4" id="KW-0472">Membrane</keyword>
<feature type="transmembrane region" description="Helical" evidence="4">
    <location>
        <begin position="193"/>
        <end position="212"/>
    </location>
</feature>
<dbReference type="InterPro" id="IPR051310">
    <property type="entry name" value="MCP_chemotaxis"/>
</dbReference>
<proteinExistence type="inferred from homology"/>
<dbReference type="InterPro" id="IPR003660">
    <property type="entry name" value="HAMP_dom"/>
</dbReference>
<dbReference type="PANTHER" id="PTHR43531:SF14">
    <property type="entry name" value="METHYL-ACCEPTING CHEMOTAXIS PROTEIN I-RELATED"/>
    <property type="match status" value="1"/>
</dbReference>
<keyword evidence="4" id="KW-0812">Transmembrane</keyword>
<dbReference type="SUPFAM" id="SSF158472">
    <property type="entry name" value="HAMP domain-like"/>
    <property type="match status" value="1"/>
</dbReference>
<dbReference type="GO" id="GO:0004888">
    <property type="term" value="F:transmembrane signaling receptor activity"/>
    <property type="evidence" value="ECO:0007669"/>
    <property type="project" value="TreeGrafter"/>
</dbReference>
<dbReference type="InterPro" id="IPR041395">
    <property type="entry name" value="McpB_HAMP_3rd"/>
</dbReference>
<evidence type="ECO:0000313" key="6">
    <source>
        <dbReference type="EMBL" id="SOD52042.1"/>
    </source>
</evidence>
<evidence type="ECO:0000256" key="2">
    <source>
        <dbReference type="ARBA" id="ARBA00029447"/>
    </source>
</evidence>
<sequence length="447" mass="49002">MKWFQNISIARKLAVAFTITSLMTIGLGLFAMAQMRASDQLAEDIRTTWMPAVEQLGEMRAQLGELRTYELAQLARTDEPEAVEDYFKRMDKTREAIAAAEAAYARTTTQGEEAKLYDQVRKQRELYLSANTRMGDAIRAGDVAAAQKVSDDESRPARRDLFTALVALTEFNADHLHQNLDASSARHKRAMTGMIVCLLLLTSIAAAAGWLVSRVISRPLALATRIAGAIAAGRLDSAIHIHGSDETGQLLDSMRQMQSRLQAVSAAQMEMATRHDAGEISYRMDEAAFPGDYGRMVRDTNALVASHIAVKMRLVEIMQRYAVGDLSMDMDRLPGEKAVLTEAMDTTKANLAAINNEIRHLVDAAASGDFSVRGNAQAFEHDFRVMVEGLNRLMASTDENLAETSALLQAIAQGDLTARMDGDFHGVFARMRDDANATVAQLTDIVG</sequence>
<feature type="domain" description="HAMP" evidence="5">
    <location>
        <begin position="401"/>
        <end position="447"/>
    </location>
</feature>
<evidence type="ECO:0000256" key="3">
    <source>
        <dbReference type="SAM" id="Coils"/>
    </source>
</evidence>
<dbReference type="PROSITE" id="PS50885">
    <property type="entry name" value="HAMP"/>
    <property type="match status" value="2"/>
</dbReference>
<feature type="transmembrane region" description="Helical" evidence="4">
    <location>
        <begin position="13"/>
        <end position="33"/>
    </location>
</feature>
<dbReference type="OrthoDB" id="8744489at2"/>
<keyword evidence="4" id="KW-1133">Transmembrane helix</keyword>
<dbReference type="Pfam" id="PF18947">
    <property type="entry name" value="HAMP_2"/>
    <property type="match status" value="1"/>
</dbReference>
<dbReference type="Pfam" id="PF00672">
    <property type="entry name" value="HAMP"/>
    <property type="match status" value="1"/>
</dbReference>
<keyword evidence="7" id="KW-1185">Reference proteome</keyword>
<dbReference type="EMBL" id="OCND01000001">
    <property type="protein sequence ID" value="SOD52042.1"/>
    <property type="molecule type" value="Genomic_DNA"/>
</dbReference>
<dbReference type="Pfam" id="PF18575">
    <property type="entry name" value="HAMP_N3"/>
    <property type="match status" value="1"/>
</dbReference>
<dbReference type="GO" id="GO:0007165">
    <property type="term" value="P:signal transduction"/>
    <property type="evidence" value="ECO:0007669"/>
    <property type="project" value="InterPro"/>
</dbReference>
<dbReference type="Gene3D" id="1.20.120.1530">
    <property type="match status" value="2"/>
</dbReference>
<dbReference type="RefSeq" id="WP_141400716.1">
    <property type="nucleotide sequence ID" value="NZ_OCND01000001.1"/>
</dbReference>
<dbReference type="InterPro" id="IPR024478">
    <property type="entry name" value="HlyB_4HB_MCP"/>
</dbReference>